<keyword evidence="4" id="KW-0539">Nucleus</keyword>
<keyword evidence="8" id="KW-1185">Reference proteome</keyword>
<dbReference type="GO" id="GO:0005634">
    <property type="term" value="C:nucleus"/>
    <property type="evidence" value="ECO:0007669"/>
    <property type="project" value="UniProtKB-SubCell"/>
</dbReference>
<evidence type="ECO:0000256" key="3">
    <source>
        <dbReference type="ARBA" id="ARBA00023163"/>
    </source>
</evidence>
<dbReference type="InterPro" id="IPR009057">
    <property type="entry name" value="Homeodomain-like_sf"/>
</dbReference>
<dbReference type="InterPro" id="IPR006447">
    <property type="entry name" value="Myb_dom_plants"/>
</dbReference>
<sequence>MVGFGCSGGDEQDFQGSFPTPIVTRSDDRVVLEGGEAAVVEEVDRETRDLQLPQDCVLKAKLRPRLQWTPELHTRFVDAVNQLGGPHKSTPKKVQQAMGIQGITLFQVKSHLQKYRLGRYSGKEWTEGTRISKETSVSQDLEEGLSTSRTPLQLPQTARMYDLLYSSIFHTNALVNLFGKAGRQLQLWQDAEQRYMNFAMENAHKKLTEQFFGGAIATGMLNGVSGLGTMELYPAYQMALGNSMQPSLEGHSTSHGHSENSSVENFQTHTEDDEKTEQSLDDDPAEAYLIDPDPDME</sequence>
<feature type="compositionally biased region" description="Polar residues" evidence="5">
    <location>
        <begin position="244"/>
        <end position="268"/>
    </location>
</feature>
<organism evidence="7 8">
    <name type="scientific">Malus domestica</name>
    <name type="common">Apple</name>
    <name type="synonym">Pyrus malus</name>
    <dbReference type="NCBI Taxonomy" id="3750"/>
    <lineage>
        <taxon>Eukaryota</taxon>
        <taxon>Viridiplantae</taxon>
        <taxon>Streptophyta</taxon>
        <taxon>Embryophyta</taxon>
        <taxon>Tracheophyta</taxon>
        <taxon>Spermatophyta</taxon>
        <taxon>Magnoliopsida</taxon>
        <taxon>eudicotyledons</taxon>
        <taxon>Gunneridae</taxon>
        <taxon>Pentapetalae</taxon>
        <taxon>rosids</taxon>
        <taxon>fabids</taxon>
        <taxon>Rosales</taxon>
        <taxon>Rosaceae</taxon>
        <taxon>Amygdaloideae</taxon>
        <taxon>Maleae</taxon>
        <taxon>Malus</taxon>
    </lineage>
</organism>
<feature type="domain" description="Myb-like" evidence="6">
    <location>
        <begin position="66"/>
        <end position="116"/>
    </location>
</feature>
<dbReference type="PANTHER" id="PTHR31499:SF49">
    <property type="entry name" value="PROTEIN PHOSPHATE STARVATION RESPONSE 1-LIKE ISOFORM X1"/>
    <property type="match status" value="1"/>
</dbReference>
<dbReference type="PANTHER" id="PTHR31499">
    <property type="entry name" value="MYB FAMILY TRANSCRIPTION FACTOR PHL11"/>
    <property type="match status" value="1"/>
</dbReference>
<feature type="compositionally biased region" description="Basic and acidic residues" evidence="5">
    <location>
        <begin position="269"/>
        <end position="278"/>
    </location>
</feature>
<dbReference type="GO" id="GO:0003677">
    <property type="term" value="F:DNA binding"/>
    <property type="evidence" value="ECO:0007669"/>
    <property type="project" value="InterPro"/>
</dbReference>
<dbReference type="InterPro" id="IPR001005">
    <property type="entry name" value="SANT/Myb"/>
</dbReference>
<feature type="region of interest" description="Disordered" evidence="5">
    <location>
        <begin position="244"/>
        <end position="297"/>
    </location>
</feature>
<evidence type="ECO:0000313" key="8">
    <source>
        <dbReference type="Proteomes" id="UP000290289"/>
    </source>
</evidence>
<dbReference type="STRING" id="3750.A0A498HES6"/>
<dbReference type="FunFam" id="1.10.10.60:FF:000007">
    <property type="entry name" value="Two-component response regulator"/>
    <property type="match status" value="1"/>
</dbReference>
<protein>
    <recommendedName>
        <fullName evidence="6">Myb-like domain-containing protein</fullName>
    </recommendedName>
</protein>
<accession>A0A498HES6</accession>
<evidence type="ECO:0000313" key="7">
    <source>
        <dbReference type="EMBL" id="RXH67827.1"/>
    </source>
</evidence>
<dbReference type="SUPFAM" id="SSF46689">
    <property type="entry name" value="Homeodomain-like"/>
    <property type="match status" value="1"/>
</dbReference>
<feature type="region of interest" description="Disordered" evidence="5">
    <location>
        <begin position="1"/>
        <end position="20"/>
    </location>
</feature>
<dbReference type="NCBIfam" id="TIGR01557">
    <property type="entry name" value="myb_SHAQKYF"/>
    <property type="match status" value="1"/>
</dbReference>
<evidence type="ECO:0000259" key="6">
    <source>
        <dbReference type="Pfam" id="PF00249"/>
    </source>
</evidence>
<dbReference type="Gene3D" id="1.10.10.60">
    <property type="entry name" value="Homeodomain-like"/>
    <property type="match status" value="1"/>
</dbReference>
<gene>
    <name evidence="7" type="ORF">DVH24_027974</name>
</gene>
<evidence type="ECO:0000256" key="5">
    <source>
        <dbReference type="SAM" id="MobiDB-lite"/>
    </source>
</evidence>
<dbReference type="Proteomes" id="UP000290289">
    <property type="component" value="Chromosome 17"/>
</dbReference>
<comment type="subcellular location">
    <subcellularLocation>
        <location evidence="1">Nucleus</location>
    </subcellularLocation>
</comment>
<reference evidence="7 8" key="1">
    <citation type="submission" date="2018-10" db="EMBL/GenBank/DDBJ databases">
        <title>A high-quality apple genome assembly.</title>
        <authorList>
            <person name="Hu J."/>
        </authorList>
    </citation>
    <scope>NUCLEOTIDE SEQUENCE [LARGE SCALE GENOMIC DNA]</scope>
    <source>
        <strain evidence="8">cv. HFTH1</strain>
        <tissue evidence="7">Young leaf</tissue>
    </source>
</reference>
<dbReference type="Pfam" id="PF00249">
    <property type="entry name" value="Myb_DNA-binding"/>
    <property type="match status" value="1"/>
</dbReference>
<evidence type="ECO:0000256" key="1">
    <source>
        <dbReference type="ARBA" id="ARBA00004123"/>
    </source>
</evidence>
<proteinExistence type="predicted"/>
<keyword evidence="3" id="KW-0804">Transcription</keyword>
<evidence type="ECO:0000256" key="2">
    <source>
        <dbReference type="ARBA" id="ARBA00023015"/>
    </source>
</evidence>
<name>A0A498HES6_MALDO</name>
<keyword evidence="2" id="KW-0805">Transcription regulation</keyword>
<dbReference type="EMBL" id="RDQH01000343">
    <property type="protein sequence ID" value="RXH67827.1"/>
    <property type="molecule type" value="Genomic_DNA"/>
</dbReference>
<dbReference type="AlphaFoldDB" id="A0A498HES6"/>
<comment type="caution">
    <text evidence="7">The sequence shown here is derived from an EMBL/GenBank/DDBJ whole genome shotgun (WGS) entry which is preliminary data.</text>
</comment>
<dbReference type="GO" id="GO:0003700">
    <property type="term" value="F:DNA-binding transcription factor activity"/>
    <property type="evidence" value="ECO:0007669"/>
    <property type="project" value="InterPro"/>
</dbReference>
<dbReference type="InterPro" id="IPR046955">
    <property type="entry name" value="PHR1-like"/>
</dbReference>
<evidence type="ECO:0000256" key="4">
    <source>
        <dbReference type="ARBA" id="ARBA00023242"/>
    </source>
</evidence>